<keyword evidence="2" id="KW-1185">Reference proteome</keyword>
<dbReference type="SUPFAM" id="SSF53335">
    <property type="entry name" value="S-adenosyl-L-methionine-dependent methyltransferases"/>
    <property type="match status" value="1"/>
</dbReference>
<dbReference type="InterPro" id="IPR029063">
    <property type="entry name" value="SAM-dependent_MTases_sf"/>
</dbReference>
<dbReference type="AlphaFoldDB" id="A0AAD3D530"/>
<dbReference type="CDD" id="cd02440">
    <property type="entry name" value="AdoMet_MTases"/>
    <property type="match status" value="1"/>
</dbReference>
<organism evidence="1 2">
    <name type="scientific">Chaetoceros tenuissimus</name>
    <dbReference type="NCBI Taxonomy" id="426638"/>
    <lineage>
        <taxon>Eukaryota</taxon>
        <taxon>Sar</taxon>
        <taxon>Stramenopiles</taxon>
        <taxon>Ochrophyta</taxon>
        <taxon>Bacillariophyta</taxon>
        <taxon>Coscinodiscophyceae</taxon>
        <taxon>Chaetocerotophycidae</taxon>
        <taxon>Chaetocerotales</taxon>
        <taxon>Chaetocerotaceae</taxon>
        <taxon>Chaetoceros</taxon>
    </lineage>
</organism>
<evidence type="ECO:0000313" key="1">
    <source>
        <dbReference type="EMBL" id="GFH58016.1"/>
    </source>
</evidence>
<accession>A0AAD3D530</accession>
<dbReference type="InterPro" id="IPR019410">
    <property type="entry name" value="Methyltransf_16"/>
</dbReference>
<dbReference type="Pfam" id="PF10294">
    <property type="entry name" value="Methyltransf_16"/>
    <property type="match status" value="1"/>
</dbReference>
<dbReference type="PANTHER" id="PTHR14614">
    <property type="entry name" value="HEPATOCELLULAR CARCINOMA-ASSOCIATED ANTIGEN"/>
    <property type="match status" value="1"/>
</dbReference>
<evidence type="ECO:0000313" key="2">
    <source>
        <dbReference type="Proteomes" id="UP001054902"/>
    </source>
</evidence>
<reference evidence="1 2" key="1">
    <citation type="journal article" date="2021" name="Sci. Rep.">
        <title>The genome of the diatom Chaetoceros tenuissimus carries an ancient integrated fragment of an extant virus.</title>
        <authorList>
            <person name="Hongo Y."/>
            <person name="Kimura K."/>
            <person name="Takaki Y."/>
            <person name="Yoshida Y."/>
            <person name="Baba S."/>
            <person name="Kobayashi G."/>
            <person name="Nagasaki K."/>
            <person name="Hano T."/>
            <person name="Tomaru Y."/>
        </authorList>
    </citation>
    <scope>NUCLEOTIDE SEQUENCE [LARGE SCALE GENOMIC DNA]</scope>
    <source>
        <strain evidence="1 2">NIES-3715</strain>
    </source>
</reference>
<name>A0AAD3D530_9STRA</name>
<protein>
    <recommendedName>
        <fullName evidence="3">Calmodulin-lysine N-methyltransferase</fullName>
    </recommendedName>
</protein>
<dbReference type="EMBL" id="BLLK01000060">
    <property type="protein sequence ID" value="GFH58016.1"/>
    <property type="molecule type" value="Genomic_DNA"/>
</dbReference>
<dbReference type="PANTHER" id="PTHR14614:SF132">
    <property type="entry name" value="PROTEIN-LYSINE METHYLTRANSFERASE C42C1.13"/>
    <property type="match status" value="1"/>
</dbReference>
<sequence>MKGELQWNDAQVRFGEYDSKPTMHENEEEEFGSSADLEYDKETFNFDFEVQNVKSTRKISIELDGYESKSNITYCSTGLTMWKAAEFLCDHLVKQPSILDSKNILELGSGLGLCGILSEHLTDEKASIHMTDGDTDTLAHLRSNIQKNLGNCSSIECHQLLWSKENAETYLKHAAGNKKFDIILASDIIYNPCVVDPMWETVKVLLADNGIYLFAFARRQVEVSAKDVLEAGLSAGFEYEECEETNPNEDLFVYKFRKKTSL</sequence>
<dbReference type="Proteomes" id="UP001054902">
    <property type="component" value="Unassembled WGS sequence"/>
</dbReference>
<proteinExistence type="predicted"/>
<evidence type="ECO:0008006" key="3">
    <source>
        <dbReference type="Google" id="ProtNLM"/>
    </source>
</evidence>
<comment type="caution">
    <text evidence="1">The sequence shown here is derived from an EMBL/GenBank/DDBJ whole genome shotgun (WGS) entry which is preliminary data.</text>
</comment>
<gene>
    <name evidence="1" type="ORF">CTEN210_14492</name>
</gene>
<dbReference type="Gene3D" id="3.40.50.150">
    <property type="entry name" value="Vaccinia Virus protein VP39"/>
    <property type="match status" value="1"/>
</dbReference>